<sequence>MSRRAISLVVSILGLLFAAGVPTFAHATAMQGGSAMIMHAAQHTMPCHNDRQTAGMAGGHSSADLNVLPRHRTVVSPPSGLGKAGRANACLHTPHRTHEQAMPCCAASGQSPAATADAYHLTTPRPLRAVTMRLPREQALPAGQGITPLLPPPRTSII</sequence>
<evidence type="ECO:0000256" key="1">
    <source>
        <dbReference type="SAM" id="SignalP"/>
    </source>
</evidence>
<protein>
    <submittedName>
        <fullName evidence="2">Uncharacterized protein</fullName>
    </submittedName>
</protein>
<dbReference type="RefSeq" id="WP_141374658.1">
    <property type="nucleotide sequence ID" value="NZ_BAPL01000030.1"/>
</dbReference>
<feature type="signal peptide" evidence="1">
    <location>
        <begin position="1"/>
        <end position="27"/>
    </location>
</feature>
<dbReference type="EMBL" id="BJMV01000002">
    <property type="protein sequence ID" value="GEB84707.1"/>
    <property type="molecule type" value="Genomic_DNA"/>
</dbReference>
<evidence type="ECO:0000313" key="2">
    <source>
        <dbReference type="EMBL" id="GEB84707.1"/>
    </source>
</evidence>
<dbReference type="Proteomes" id="UP000317730">
    <property type="component" value="Unassembled WGS sequence"/>
</dbReference>
<reference evidence="2 3" key="1">
    <citation type="submission" date="2019-06" db="EMBL/GenBank/DDBJ databases">
        <title>Whole genome shotgun sequence of Acetobacter peroxydans NBRC 13755.</title>
        <authorList>
            <person name="Hosoyama A."/>
            <person name="Uohara A."/>
            <person name="Ohji S."/>
            <person name="Ichikawa N."/>
        </authorList>
    </citation>
    <scope>NUCLEOTIDE SEQUENCE [LARGE SCALE GENOMIC DNA]</scope>
    <source>
        <strain evidence="2 3">NBRC 13755</strain>
    </source>
</reference>
<name>A0A4Y3TUD3_9PROT</name>
<evidence type="ECO:0000313" key="3">
    <source>
        <dbReference type="Proteomes" id="UP000317730"/>
    </source>
</evidence>
<dbReference type="OrthoDB" id="9989809at2"/>
<feature type="chain" id="PRO_5021291049" evidence="1">
    <location>
        <begin position="28"/>
        <end position="158"/>
    </location>
</feature>
<dbReference type="AlphaFoldDB" id="A0A4Y3TUD3"/>
<gene>
    <name evidence="2" type="ORF">APE01nite_05040</name>
</gene>
<proteinExistence type="predicted"/>
<keyword evidence="1" id="KW-0732">Signal</keyword>
<organism evidence="2 3">
    <name type="scientific">Acetobacter peroxydans</name>
    <dbReference type="NCBI Taxonomy" id="104098"/>
    <lineage>
        <taxon>Bacteria</taxon>
        <taxon>Pseudomonadati</taxon>
        <taxon>Pseudomonadota</taxon>
        <taxon>Alphaproteobacteria</taxon>
        <taxon>Acetobacterales</taxon>
        <taxon>Acetobacteraceae</taxon>
        <taxon>Acetobacter</taxon>
    </lineage>
</organism>
<keyword evidence="3" id="KW-1185">Reference proteome</keyword>
<comment type="caution">
    <text evidence="2">The sequence shown here is derived from an EMBL/GenBank/DDBJ whole genome shotgun (WGS) entry which is preliminary data.</text>
</comment>
<accession>A0A4Y3TUD3</accession>